<protein>
    <submittedName>
        <fullName evidence="2">Uncharacterized protein</fullName>
    </submittedName>
</protein>
<organism evidence="2 3">
    <name type="scientific">Lentinula detonsa</name>
    <dbReference type="NCBI Taxonomy" id="2804962"/>
    <lineage>
        <taxon>Eukaryota</taxon>
        <taxon>Fungi</taxon>
        <taxon>Dikarya</taxon>
        <taxon>Basidiomycota</taxon>
        <taxon>Agaricomycotina</taxon>
        <taxon>Agaricomycetes</taxon>
        <taxon>Agaricomycetidae</taxon>
        <taxon>Agaricales</taxon>
        <taxon>Marasmiineae</taxon>
        <taxon>Omphalotaceae</taxon>
        <taxon>Lentinula</taxon>
    </lineage>
</organism>
<accession>A0A9W8P677</accession>
<dbReference type="AlphaFoldDB" id="A0A9W8P677"/>
<evidence type="ECO:0000313" key="3">
    <source>
        <dbReference type="Proteomes" id="UP001142393"/>
    </source>
</evidence>
<sequence length="209" mass="23078">MRLILQRASGSHACFFLILGVFSAVLVDVQVVALPVSGSTTSNIPNIVSDLDSNSIGSNITLESRFDSDANVPNLHARNEPIHATIRFGPVDASGVGNEEAQWVQLGNKALIHMAKQEHDKKGEYPLTYSYQNQPKVSQAQEYHHFNVHLEGWHWGMQPGVTPNFAGLVKWDDKHVDHGVITGHITGQLQISGQVYFSADKREVTFNPK</sequence>
<evidence type="ECO:0000256" key="1">
    <source>
        <dbReference type="SAM" id="SignalP"/>
    </source>
</evidence>
<proteinExistence type="predicted"/>
<keyword evidence="3" id="KW-1185">Reference proteome</keyword>
<dbReference type="EMBL" id="JANVFU010000003">
    <property type="protein sequence ID" value="KAJ3747726.1"/>
    <property type="molecule type" value="Genomic_DNA"/>
</dbReference>
<comment type="caution">
    <text evidence="2">The sequence shown here is derived from an EMBL/GenBank/DDBJ whole genome shotgun (WGS) entry which is preliminary data.</text>
</comment>
<gene>
    <name evidence="2" type="ORF">DFH05DRAFT_840936</name>
</gene>
<reference evidence="2 3" key="1">
    <citation type="journal article" date="2023" name="Proc. Natl. Acad. Sci. U.S.A.">
        <title>A global phylogenomic analysis of the shiitake genus Lentinula.</title>
        <authorList>
            <person name="Sierra-Patev S."/>
            <person name="Min B."/>
            <person name="Naranjo-Ortiz M."/>
            <person name="Looney B."/>
            <person name="Konkel Z."/>
            <person name="Slot J.C."/>
            <person name="Sakamoto Y."/>
            <person name="Steenwyk J.L."/>
            <person name="Rokas A."/>
            <person name="Carro J."/>
            <person name="Camarero S."/>
            <person name="Ferreira P."/>
            <person name="Molpeceres G."/>
            <person name="Ruiz-Duenas F.J."/>
            <person name="Serrano A."/>
            <person name="Henrissat B."/>
            <person name="Drula E."/>
            <person name="Hughes K.W."/>
            <person name="Mata J.L."/>
            <person name="Ishikawa N.K."/>
            <person name="Vargas-Isla R."/>
            <person name="Ushijima S."/>
            <person name="Smith C.A."/>
            <person name="Donoghue J."/>
            <person name="Ahrendt S."/>
            <person name="Andreopoulos W."/>
            <person name="He G."/>
            <person name="LaButti K."/>
            <person name="Lipzen A."/>
            <person name="Ng V."/>
            <person name="Riley R."/>
            <person name="Sandor L."/>
            <person name="Barry K."/>
            <person name="Martinez A.T."/>
            <person name="Xiao Y."/>
            <person name="Gibbons J.G."/>
            <person name="Terashima K."/>
            <person name="Grigoriev I.V."/>
            <person name="Hibbett D."/>
        </authorList>
    </citation>
    <scope>NUCLEOTIDE SEQUENCE [LARGE SCALE GENOMIC DNA]</scope>
    <source>
        <strain evidence="2 3">TFB7810</strain>
    </source>
</reference>
<keyword evidence="1" id="KW-0732">Signal</keyword>
<feature type="signal peptide" evidence="1">
    <location>
        <begin position="1"/>
        <end position="33"/>
    </location>
</feature>
<evidence type="ECO:0000313" key="2">
    <source>
        <dbReference type="EMBL" id="KAJ3747726.1"/>
    </source>
</evidence>
<dbReference type="Proteomes" id="UP001142393">
    <property type="component" value="Unassembled WGS sequence"/>
</dbReference>
<feature type="chain" id="PRO_5040838433" evidence="1">
    <location>
        <begin position="34"/>
        <end position="209"/>
    </location>
</feature>
<name>A0A9W8P677_9AGAR</name>